<evidence type="ECO:0000313" key="2">
    <source>
        <dbReference type="Proteomes" id="UP000250235"/>
    </source>
</evidence>
<sequence>MMTGCLQMFADMSGLTVSAPKSNIYLAGISDGRRHEILQLTGFIEGSLPFRDLGIPLAAAKLRRSDFRDLIDCISNKLSRWPKCTLSYAGKIELIRSVLQGMECFWLSIIPIPCYIIDKIYTMCRKFVWNCAHPPIVWSTYYKDKSDGGLGLKDLRVWNKALLVRSLWNIQSKKDTLWVKWISCRYGSSIWGWTTRKDDSNLFKKLILIRDEMVRIAGSSFVAQNLLEKWFNSNKAGVNEAYRFFQSGAGIWPWKPLILETVYTTKAWLHFMALCSSQTSYPGPTTIYSRQAMRTLPHPL</sequence>
<protein>
    <submittedName>
        <fullName evidence="1">Ribonuclease H protein-like</fullName>
    </submittedName>
</protein>
<organism evidence="1 2">
    <name type="scientific">Dorcoceras hygrometricum</name>
    <dbReference type="NCBI Taxonomy" id="472368"/>
    <lineage>
        <taxon>Eukaryota</taxon>
        <taxon>Viridiplantae</taxon>
        <taxon>Streptophyta</taxon>
        <taxon>Embryophyta</taxon>
        <taxon>Tracheophyta</taxon>
        <taxon>Spermatophyta</taxon>
        <taxon>Magnoliopsida</taxon>
        <taxon>eudicotyledons</taxon>
        <taxon>Gunneridae</taxon>
        <taxon>Pentapetalae</taxon>
        <taxon>asterids</taxon>
        <taxon>lamiids</taxon>
        <taxon>Lamiales</taxon>
        <taxon>Gesneriaceae</taxon>
        <taxon>Didymocarpoideae</taxon>
        <taxon>Trichosporeae</taxon>
        <taxon>Loxocarpinae</taxon>
        <taxon>Dorcoceras</taxon>
    </lineage>
</organism>
<dbReference type="PANTHER" id="PTHR33116:SF78">
    <property type="entry name" value="OS12G0587133 PROTEIN"/>
    <property type="match status" value="1"/>
</dbReference>
<dbReference type="EMBL" id="KV013700">
    <property type="protein sequence ID" value="KZV23374.1"/>
    <property type="molecule type" value="Genomic_DNA"/>
</dbReference>
<dbReference type="OrthoDB" id="1751077at2759"/>
<proteinExistence type="predicted"/>
<evidence type="ECO:0000313" key="1">
    <source>
        <dbReference type="EMBL" id="KZV23374.1"/>
    </source>
</evidence>
<accession>A0A2Z7ANK7</accession>
<reference evidence="1 2" key="1">
    <citation type="journal article" date="2015" name="Proc. Natl. Acad. Sci. U.S.A.">
        <title>The resurrection genome of Boea hygrometrica: A blueprint for survival of dehydration.</title>
        <authorList>
            <person name="Xiao L."/>
            <person name="Yang G."/>
            <person name="Zhang L."/>
            <person name="Yang X."/>
            <person name="Zhao S."/>
            <person name="Ji Z."/>
            <person name="Zhou Q."/>
            <person name="Hu M."/>
            <person name="Wang Y."/>
            <person name="Chen M."/>
            <person name="Xu Y."/>
            <person name="Jin H."/>
            <person name="Xiao X."/>
            <person name="Hu G."/>
            <person name="Bao F."/>
            <person name="Hu Y."/>
            <person name="Wan P."/>
            <person name="Li L."/>
            <person name="Deng X."/>
            <person name="Kuang T."/>
            <person name="Xiang C."/>
            <person name="Zhu J.K."/>
            <person name="Oliver M.J."/>
            <person name="He Y."/>
        </authorList>
    </citation>
    <scope>NUCLEOTIDE SEQUENCE [LARGE SCALE GENOMIC DNA]</scope>
    <source>
        <strain evidence="2">cv. XS01</strain>
    </source>
</reference>
<dbReference type="AlphaFoldDB" id="A0A2Z7ANK7"/>
<dbReference type="PANTHER" id="PTHR33116">
    <property type="entry name" value="REVERSE TRANSCRIPTASE ZINC-BINDING DOMAIN-CONTAINING PROTEIN-RELATED-RELATED"/>
    <property type="match status" value="1"/>
</dbReference>
<gene>
    <name evidence="1" type="ORF">F511_35193</name>
</gene>
<dbReference type="Proteomes" id="UP000250235">
    <property type="component" value="Unassembled WGS sequence"/>
</dbReference>
<name>A0A2Z7ANK7_9LAMI</name>
<keyword evidence="2" id="KW-1185">Reference proteome</keyword>